<accession>A0AAV5JAB3</accession>
<feature type="domain" description="Small-subunit processome Utp12" evidence="5">
    <location>
        <begin position="64"/>
        <end position="165"/>
    </location>
</feature>
<protein>
    <recommendedName>
        <fullName evidence="5">Small-subunit processome Utp12 domain-containing protein</fullName>
    </recommendedName>
</protein>
<evidence type="ECO:0000313" key="6">
    <source>
        <dbReference type="EMBL" id="GKV10437.1"/>
    </source>
</evidence>
<keyword evidence="7" id="KW-1185">Reference proteome</keyword>
<dbReference type="InterPro" id="IPR052414">
    <property type="entry name" value="U3_snoRNA-assoc_WDR"/>
</dbReference>
<evidence type="ECO:0000256" key="3">
    <source>
        <dbReference type="ARBA" id="ARBA00038335"/>
    </source>
</evidence>
<evidence type="ECO:0000313" key="7">
    <source>
        <dbReference type="Proteomes" id="UP001054252"/>
    </source>
</evidence>
<name>A0AAV5JAB3_9ROSI</name>
<evidence type="ECO:0000256" key="1">
    <source>
        <dbReference type="ARBA" id="ARBA00004123"/>
    </source>
</evidence>
<dbReference type="PANTHER" id="PTHR44267:SF1">
    <property type="entry name" value="WD REPEAT-CONTAINING PROTEIN 43"/>
    <property type="match status" value="1"/>
</dbReference>
<feature type="region of interest" description="Disordered" evidence="4">
    <location>
        <begin position="184"/>
        <end position="216"/>
    </location>
</feature>
<comment type="subcellular location">
    <subcellularLocation>
        <location evidence="1">Nucleus</location>
    </subcellularLocation>
</comment>
<feature type="compositionally biased region" description="Acidic residues" evidence="4">
    <location>
        <begin position="184"/>
        <end position="211"/>
    </location>
</feature>
<dbReference type="InterPro" id="IPR007148">
    <property type="entry name" value="SSU_processome_Utp12"/>
</dbReference>
<gene>
    <name evidence="6" type="ORF">SLEP1_g21798</name>
</gene>
<dbReference type="EMBL" id="BPVZ01000032">
    <property type="protein sequence ID" value="GKV10437.1"/>
    <property type="molecule type" value="Genomic_DNA"/>
</dbReference>
<dbReference type="Proteomes" id="UP001054252">
    <property type="component" value="Unassembled WGS sequence"/>
</dbReference>
<comment type="caution">
    <text evidence="6">The sequence shown here is derived from an EMBL/GenBank/DDBJ whole genome shotgun (WGS) entry which is preliminary data.</text>
</comment>
<dbReference type="Pfam" id="PF04003">
    <property type="entry name" value="Utp12"/>
    <property type="match status" value="1"/>
</dbReference>
<comment type="similarity">
    <text evidence="3">Belongs to the UTP5 family.</text>
</comment>
<keyword evidence="2" id="KW-0539">Nucleus</keyword>
<evidence type="ECO:0000259" key="5">
    <source>
        <dbReference type="Pfam" id="PF04003"/>
    </source>
</evidence>
<proteinExistence type="inferred from homology"/>
<dbReference type="GO" id="GO:0000462">
    <property type="term" value="P:maturation of SSU-rRNA from tricistronic rRNA transcript (SSU-rRNA, 5.8S rRNA, LSU-rRNA)"/>
    <property type="evidence" value="ECO:0007669"/>
    <property type="project" value="TreeGrafter"/>
</dbReference>
<reference evidence="6 7" key="1">
    <citation type="journal article" date="2021" name="Commun. Biol.">
        <title>The genome of Shorea leprosula (Dipterocarpaceae) highlights the ecological relevance of drought in aseasonal tropical rainforests.</title>
        <authorList>
            <person name="Ng K.K.S."/>
            <person name="Kobayashi M.J."/>
            <person name="Fawcett J.A."/>
            <person name="Hatakeyama M."/>
            <person name="Paape T."/>
            <person name="Ng C.H."/>
            <person name="Ang C.C."/>
            <person name="Tnah L.H."/>
            <person name="Lee C.T."/>
            <person name="Nishiyama T."/>
            <person name="Sese J."/>
            <person name="O'Brien M.J."/>
            <person name="Copetti D."/>
            <person name="Mohd Noor M.I."/>
            <person name="Ong R.C."/>
            <person name="Putra M."/>
            <person name="Sireger I.Z."/>
            <person name="Indrioko S."/>
            <person name="Kosugi Y."/>
            <person name="Izuno A."/>
            <person name="Isagi Y."/>
            <person name="Lee S.L."/>
            <person name="Shimizu K.K."/>
        </authorList>
    </citation>
    <scope>NUCLEOTIDE SEQUENCE [LARGE SCALE GENOMIC DNA]</scope>
    <source>
        <strain evidence="6">214</strain>
    </source>
</reference>
<dbReference type="PANTHER" id="PTHR44267">
    <property type="entry name" value="WD REPEAT-CONTAINING PROTEIN 43"/>
    <property type="match status" value="1"/>
</dbReference>
<dbReference type="GO" id="GO:0005730">
    <property type="term" value="C:nucleolus"/>
    <property type="evidence" value="ECO:0007669"/>
    <property type="project" value="TreeGrafter"/>
</dbReference>
<evidence type="ECO:0000256" key="4">
    <source>
        <dbReference type="SAM" id="MobiDB-lite"/>
    </source>
</evidence>
<dbReference type="AlphaFoldDB" id="A0AAV5JAB3"/>
<organism evidence="6 7">
    <name type="scientific">Rubroshorea leprosula</name>
    <dbReference type="NCBI Taxonomy" id="152421"/>
    <lineage>
        <taxon>Eukaryota</taxon>
        <taxon>Viridiplantae</taxon>
        <taxon>Streptophyta</taxon>
        <taxon>Embryophyta</taxon>
        <taxon>Tracheophyta</taxon>
        <taxon>Spermatophyta</taxon>
        <taxon>Magnoliopsida</taxon>
        <taxon>eudicotyledons</taxon>
        <taxon>Gunneridae</taxon>
        <taxon>Pentapetalae</taxon>
        <taxon>rosids</taxon>
        <taxon>malvids</taxon>
        <taxon>Malvales</taxon>
        <taxon>Dipterocarpaceae</taxon>
        <taxon>Rubroshorea</taxon>
    </lineage>
</organism>
<sequence>MERVLVDDLSEPTMGEKLASLNIVDDDGKATHGNEEREKSTRLTKPSFSDSVNILLRQALHADDHALLLDCLYTLDEKVIENSVLLLNPSDVLILLHSLVSLIQSRGAVLACALPWIKSLLHQHASGIVSQESSLHTLNSLYQLIESRASTFESALQVSSCLDFLYAGIVEEENATIPLIYEDEDESDEEESEDAMDTDQNSEEGEGLDEGFDGRRRKATPENIHFPAALKSWQIIISFHQDALIHAEYFNASIAAAVFGDWRKGMLIA</sequence>
<evidence type="ECO:0000256" key="2">
    <source>
        <dbReference type="ARBA" id="ARBA00023242"/>
    </source>
</evidence>